<reference evidence="2" key="1">
    <citation type="submission" date="2021-06" db="EMBL/GenBank/DDBJ databases">
        <authorList>
            <person name="Kallberg Y."/>
            <person name="Tangrot J."/>
            <person name="Rosling A."/>
        </authorList>
    </citation>
    <scope>NUCLEOTIDE SEQUENCE</scope>
    <source>
        <strain evidence="2">FL966</strain>
    </source>
</reference>
<evidence type="ECO:0000313" key="2">
    <source>
        <dbReference type="EMBL" id="CAG8808732.1"/>
    </source>
</evidence>
<feature type="non-terminal residue" evidence="2">
    <location>
        <position position="1"/>
    </location>
</feature>
<proteinExistence type="predicted"/>
<protein>
    <submittedName>
        <fullName evidence="2">23127_t:CDS:1</fullName>
    </submittedName>
</protein>
<feature type="compositionally biased region" description="Basic and acidic residues" evidence="1">
    <location>
        <begin position="134"/>
        <end position="144"/>
    </location>
</feature>
<dbReference type="Proteomes" id="UP000789759">
    <property type="component" value="Unassembled WGS sequence"/>
</dbReference>
<keyword evidence="3" id="KW-1185">Reference proteome</keyword>
<accession>A0A9N9P6I5</accession>
<organism evidence="2 3">
    <name type="scientific">Cetraspora pellucida</name>
    <dbReference type="NCBI Taxonomy" id="1433469"/>
    <lineage>
        <taxon>Eukaryota</taxon>
        <taxon>Fungi</taxon>
        <taxon>Fungi incertae sedis</taxon>
        <taxon>Mucoromycota</taxon>
        <taxon>Glomeromycotina</taxon>
        <taxon>Glomeromycetes</taxon>
        <taxon>Diversisporales</taxon>
        <taxon>Gigasporaceae</taxon>
        <taxon>Cetraspora</taxon>
    </lineage>
</organism>
<comment type="caution">
    <text evidence="2">The sequence shown here is derived from an EMBL/GenBank/DDBJ whole genome shotgun (WGS) entry which is preliminary data.</text>
</comment>
<dbReference type="OrthoDB" id="2475645at2759"/>
<evidence type="ECO:0000313" key="3">
    <source>
        <dbReference type="Proteomes" id="UP000789759"/>
    </source>
</evidence>
<dbReference type="AlphaFoldDB" id="A0A9N9P6I5"/>
<feature type="region of interest" description="Disordered" evidence="1">
    <location>
        <begin position="109"/>
        <end position="144"/>
    </location>
</feature>
<dbReference type="EMBL" id="CAJVQA010036563">
    <property type="protein sequence ID" value="CAG8808732.1"/>
    <property type="molecule type" value="Genomic_DNA"/>
</dbReference>
<sequence>YLQQLTDNKQNHTNNYNDSFIKEHMFYREVWELVHKATNKCLLYQDDEFVNIVKTYLSNVYKCEKKFTQIQMSDSESDELNDKSSKENAPAFKLRNLLKIATRGRLKASTYYNNNQSQKPKDTRTLSNKQYQQKSKDTKGSSNK</sequence>
<name>A0A9N9P6I5_9GLOM</name>
<evidence type="ECO:0000256" key="1">
    <source>
        <dbReference type="SAM" id="MobiDB-lite"/>
    </source>
</evidence>
<gene>
    <name evidence="2" type="ORF">CPELLU_LOCUS18408</name>
</gene>